<proteinExistence type="predicted"/>
<name>A0A645HHF1_9ZZZZ</name>
<dbReference type="AlphaFoldDB" id="A0A645HHF1"/>
<comment type="caution">
    <text evidence="1">The sequence shown here is derived from an EMBL/GenBank/DDBJ whole genome shotgun (WGS) entry which is preliminary data.</text>
</comment>
<reference evidence="1" key="1">
    <citation type="submission" date="2019-08" db="EMBL/GenBank/DDBJ databases">
        <authorList>
            <person name="Kucharzyk K."/>
            <person name="Murdoch R.W."/>
            <person name="Higgins S."/>
            <person name="Loffler F."/>
        </authorList>
    </citation>
    <scope>NUCLEOTIDE SEQUENCE</scope>
</reference>
<accession>A0A645HHF1</accession>
<organism evidence="1">
    <name type="scientific">bioreactor metagenome</name>
    <dbReference type="NCBI Taxonomy" id="1076179"/>
    <lineage>
        <taxon>unclassified sequences</taxon>
        <taxon>metagenomes</taxon>
        <taxon>ecological metagenomes</taxon>
    </lineage>
</organism>
<protein>
    <submittedName>
        <fullName evidence="1">Uncharacterized protein</fullName>
    </submittedName>
</protein>
<gene>
    <name evidence="1" type="ORF">SDC9_185528</name>
</gene>
<sequence length="149" mass="16074">MLPNLFFTARTIRYAFDLSPSKERTASTICSKSFGPAIAPSLFICPTNTVAISEDFASEIKAEAACLTCVMLPAEDDNPASAIVWIESTIRISGLSSLISDIITSSSVSQKMKSLSFSIPSLSARSLICERDSSPETYNIFLSKHLPAI</sequence>
<evidence type="ECO:0000313" key="1">
    <source>
        <dbReference type="EMBL" id="MPN38006.1"/>
    </source>
</evidence>
<dbReference type="EMBL" id="VSSQ01092973">
    <property type="protein sequence ID" value="MPN38006.1"/>
    <property type="molecule type" value="Genomic_DNA"/>
</dbReference>